<dbReference type="RefSeq" id="WP_211854426.1">
    <property type="nucleotide sequence ID" value="NZ_JAAGBB010000025.1"/>
</dbReference>
<accession>A0ABS5F3H7</accession>
<evidence type="ECO:0000313" key="3">
    <source>
        <dbReference type="EMBL" id="MBR0666690.1"/>
    </source>
</evidence>
<dbReference type="InterPro" id="IPR003692">
    <property type="entry name" value="Hydantoinase_B"/>
</dbReference>
<keyword evidence="4" id="KW-1185">Reference proteome</keyword>
<reference evidence="4" key="1">
    <citation type="journal article" date="2021" name="Syst. Appl. Microbiol.">
        <title>Roseomonas hellenica sp. nov., isolated from roots of wild-growing Alkanna tinctoria.</title>
        <authorList>
            <person name="Rat A."/>
            <person name="Naranjo H.D."/>
            <person name="Lebbe L."/>
            <person name="Cnockaert M."/>
            <person name="Krigas N."/>
            <person name="Grigoriadou K."/>
            <person name="Maloupa E."/>
            <person name="Willems A."/>
        </authorList>
    </citation>
    <scope>NUCLEOTIDE SEQUENCE [LARGE SCALE GENOMIC DNA]</scope>
    <source>
        <strain evidence="4">LMG 31523</strain>
    </source>
</reference>
<organism evidence="3 4">
    <name type="scientific">Plastoroseomonas hellenica</name>
    <dbReference type="NCBI Taxonomy" id="2687306"/>
    <lineage>
        <taxon>Bacteria</taxon>
        <taxon>Pseudomonadati</taxon>
        <taxon>Pseudomonadota</taxon>
        <taxon>Alphaproteobacteria</taxon>
        <taxon>Acetobacterales</taxon>
        <taxon>Acetobacteraceae</taxon>
        <taxon>Plastoroseomonas</taxon>
    </lineage>
</organism>
<dbReference type="Pfam" id="PF02538">
    <property type="entry name" value="Hydantoinase_B"/>
    <property type="match status" value="1"/>
</dbReference>
<feature type="region of interest" description="Disordered" evidence="1">
    <location>
        <begin position="463"/>
        <end position="493"/>
    </location>
</feature>
<name>A0ABS5F3H7_9PROT</name>
<dbReference type="EMBL" id="JAAGBB010000025">
    <property type="protein sequence ID" value="MBR0666690.1"/>
    <property type="molecule type" value="Genomic_DNA"/>
</dbReference>
<evidence type="ECO:0000259" key="2">
    <source>
        <dbReference type="Pfam" id="PF02538"/>
    </source>
</evidence>
<dbReference type="PANTHER" id="PTHR11365">
    <property type="entry name" value="5-OXOPROLINASE RELATED"/>
    <property type="match status" value="1"/>
</dbReference>
<feature type="domain" description="Hydantoinase B/oxoprolinase" evidence="2">
    <location>
        <begin position="5"/>
        <end position="525"/>
    </location>
</feature>
<proteinExistence type="predicted"/>
<dbReference type="PANTHER" id="PTHR11365:SF23">
    <property type="entry name" value="HYPOTHETICAL 5-OXOPROLINASE (EUROFUNG)-RELATED"/>
    <property type="match status" value="1"/>
</dbReference>
<evidence type="ECO:0000313" key="4">
    <source>
        <dbReference type="Proteomes" id="UP001196870"/>
    </source>
</evidence>
<comment type="caution">
    <text evidence="3">The sequence shown here is derived from an EMBL/GenBank/DDBJ whole genome shotgun (WGS) entry which is preliminary data.</text>
</comment>
<protein>
    <submittedName>
        <fullName evidence="3">Hydantoinase B/oxoprolinase family protein</fullName>
    </submittedName>
</protein>
<dbReference type="Proteomes" id="UP001196870">
    <property type="component" value="Unassembled WGS sequence"/>
</dbReference>
<sequence>MTAPDPILTEVTARYLALAAEEIAATLVALAFSPNIKERADCSSAIFDAQGRVVAQANRIPIHLGSMIGAIEAILAKYPTDRMAPGDMFLANDPYSGGGTHLPDLNVVAPVFVDSAVVAFVANIAHHADVGGMVPGSESALCATIYQEGLRIPVVRVLRGGQPDLGIIDIVLLNSRTPDERLGDLQAQFAANRVGIERVAGLFAQHPRPVIHACIEAFLRATGQRFEAAVAALPEGTYEAEEALDEGDGGAPARLHLRVSVNGGRLCFDFTGSAPQLTGSSRNVPRKAVLAVVYAVAKSLLDPDVPPNAGYYDVIEVVTRPGSILDPLPPAAVGTRAITCGVLGDLIVAAMGQTLGARGMADSGPHHLVIFSGPEPRHGGVFVDYETIAGGMGARGTRDGMDAVRVHASGAANLPVEALENAYPLRVERYALRRGSGGEGRHRGGRGVIRDYRVLTEGVTVSLSSERQRRPARGVAGGGDGATGAFLLNPDTPGEKRLPSAAVDLALAPGDVLRVLTPGGGGFGEAE</sequence>
<gene>
    <name evidence="3" type="ORF">GXW71_20190</name>
</gene>
<dbReference type="InterPro" id="IPR045079">
    <property type="entry name" value="Oxoprolinase-like"/>
</dbReference>
<evidence type="ECO:0000256" key="1">
    <source>
        <dbReference type="SAM" id="MobiDB-lite"/>
    </source>
</evidence>